<evidence type="ECO:0000256" key="17">
    <source>
        <dbReference type="ARBA" id="ARBA00023316"/>
    </source>
</evidence>
<dbReference type="Gene3D" id="3.30.43.10">
    <property type="entry name" value="Uridine Diphospho-n-acetylenolpyruvylglucosamine Reductase, domain 2"/>
    <property type="match status" value="1"/>
</dbReference>
<accession>A0A0R0CCA2</accession>
<dbReference type="GO" id="GO:0005829">
    <property type="term" value="C:cytosol"/>
    <property type="evidence" value="ECO:0007669"/>
    <property type="project" value="TreeGrafter"/>
</dbReference>
<dbReference type="InterPro" id="IPR016169">
    <property type="entry name" value="FAD-bd_PCMH_sub2"/>
</dbReference>
<keyword evidence="12 20" id="KW-0521">NADP</keyword>
<keyword evidence="23" id="KW-1185">Reference proteome</keyword>
<dbReference type="Proteomes" id="UP000050864">
    <property type="component" value="Unassembled WGS sequence"/>
</dbReference>
<keyword evidence="11 20" id="KW-0274">FAD</keyword>
<evidence type="ECO:0000256" key="19">
    <source>
        <dbReference type="ARBA" id="ARBA00048914"/>
    </source>
</evidence>
<dbReference type="GO" id="GO:0008762">
    <property type="term" value="F:UDP-N-acetylmuramate dehydrogenase activity"/>
    <property type="evidence" value="ECO:0007669"/>
    <property type="project" value="UniProtKB-UniRule"/>
</dbReference>
<dbReference type="RefSeq" id="WP_057633608.1">
    <property type="nucleotide sequence ID" value="NZ_LDJI01000019.1"/>
</dbReference>
<keyword evidence="8 20" id="KW-0963">Cytoplasm</keyword>
<evidence type="ECO:0000256" key="11">
    <source>
        <dbReference type="ARBA" id="ARBA00022827"/>
    </source>
</evidence>
<dbReference type="SUPFAM" id="SSF56194">
    <property type="entry name" value="Uridine diphospho-N-Acetylenolpyruvylglucosamine reductase, MurB, C-terminal domain"/>
    <property type="match status" value="1"/>
</dbReference>
<dbReference type="Gene3D" id="3.90.78.10">
    <property type="entry name" value="UDP-N-acetylenolpyruvoylglucosamine reductase, C-terminal domain"/>
    <property type="match status" value="1"/>
</dbReference>
<evidence type="ECO:0000256" key="10">
    <source>
        <dbReference type="ARBA" id="ARBA00022630"/>
    </source>
</evidence>
<comment type="similarity">
    <text evidence="5 20">Belongs to the MurB family.</text>
</comment>
<evidence type="ECO:0000256" key="12">
    <source>
        <dbReference type="ARBA" id="ARBA00022857"/>
    </source>
</evidence>
<dbReference type="AlphaFoldDB" id="A0A0R0CCA2"/>
<evidence type="ECO:0000256" key="9">
    <source>
        <dbReference type="ARBA" id="ARBA00022618"/>
    </source>
</evidence>
<dbReference type="InterPro" id="IPR036318">
    <property type="entry name" value="FAD-bd_PCMH-like_sf"/>
</dbReference>
<evidence type="ECO:0000256" key="18">
    <source>
        <dbReference type="ARBA" id="ARBA00031026"/>
    </source>
</evidence>
<dbReference type="HAMAP" id="MF_00037">
    <property type="entry name" value="MurB"/>
    <property type="match status" value="1"/>
</dbReference>
<evidence type="ECO:0000256" key="2">
    <source>
        <dbReference type="ARBA" id="ARBA00003921"/>
    </source>
</evidence>
<evidence type="ECO:0000256" key="20">
    <source>
        <dbReference type="HAMAP-Rule" id="MF_00037"/>
    </source>
</evidence>
<comment type="cofactor">
    <cofactor evidence="1 20">
        <name>FAD</name>
        <dbReference type="ChEBI" id="CHEBI:57692"/>
    </cofactor>
</comment>
<reference evidence="22 23" key="1">
    <citation type="submission" date="2015-05" db="EMBL/GenBank/DDBJ databases">
        <title>Genome sequencing and analysis of members of genus Stenotrophomonas.</title>
        <authorList>
            <person name="Patil P.P."/>
            <person name="Midha S."/>
            <person name="Patil P.B."/>
        </authorList>
    </citation>
    <scope>NUCLEOTIDE SEQUENCE [LARGE SCALE GENOMIC DNA]</scope>
    <source>
        <strain evidence="22 23">DSM 18929</strain>
    </source>
</reference>
<evidence type="ECO:0000256" key="1">
    <source>
        <dbReference type="ARBA" id="ARBA00001974"/>
    </source>
</evidence>
<dbReference type="STRING" id="405444.ABB26_09880"/>
<dbReference type="InterPro" id="IPR006094">
    <property type="entry name" value="Oxid_FAD_bind_N"/>
</dbReference>
<keyword evidence="14 20" id="KW-0573">Peptidoglycan synthesis</keyword>
<dbReference type="PANTHER" id="PTHR21071">
    <property type="entry name" value="UDP-N-ACETYLENOLPYRUVOYLGLUCOSAMINE REDUCTASE"/>
    <property type="match status" value="1"/>
</dbReference>
<dbReference type="OrthoDB" id="9804753at2"/>
<evidence type="ECO:0000256" key="8">
    <source>
        <dbReference type="ARBA" id="ARBA00022490"/>
    </source>
</evidence>
<dbReference type="NCBIfam" id="NF000755">
    <property type="entry name" value="PRK00046.1"/>
    <property type="match status" value="1"/>
</dbReference>
<evidence type="ECO:0000313" key="23">
    <source>
        <dbReference type="Proteomes" id="UP000050864"/>
    </source>
</evidence>
<evidence type="ECO:0000313" key="22">
    <source>
        <dbReference type="EMBL" id="KRG63886.1"/>
    </source>
</evidence>
<dbReference type="EMBL" id="LDJI01000019">
    <property type="protein sequence ID" value="KRG63886.1"/>
    <property type="molecule type" value="Genomic_DNA"/>
</dbReference>
<dbReference type="Pfam" id="PF01565">
    <property type="entry name" value="FAD_binding_4"/>
    <property type="match status" value="1"/>
</dbReference>
<keyword evidence="13 20" id="KW-0133">Cell shape</keyword>
<dbReference type="InterPro" id="IPR003170">
    <property type="entry name" value="MurB"/>
</dbReference>
<comment type="pathway">
    <text evidence="4 20">Cell wall biogenesis; peptidoglycan biosynthesis.</text>
</comment>
<comment type="caution">
    <text evidence="22">The sequence shown here is derived from an EMBL/GenBank/DDBJ whole genome shotgun (WGS) entry which is preliminary data.</text>
</comment>
<dbReference type="NCBIfam" id="TIGR00179">
    <property type="entry name" value="murB"/>
    <property type="match status" value="1"/>
</dbReference>
<evidence type="ECO:0000256" key="15">
    <source>
        <dbReference type="ARBA" id="ARBA00023002"/>
    </source>
</evidence>
<name>A0A0R0CCA2_9GAMM</name>
<dbReference type="EC" id="1.3.1.98" evidence="6 20"/>
<dbReference type="Pfam" id="PF02873">
    <property type="entry name" value="MurB_C"/>
    <property type="match status" value="1"/>
</dbReference>
<keyword evidence="10 20" id="KW-0285">Flavoprotein</keyword>
<keyword evidence="9 20" id="KW-0132">Cell division</keyword>
<dbReference type="UniPathway" id="UPA00219"/>
<dbReference type="PROSITE" id="PS51387">
    <property type="entry name" value="FAD_PCMH"/>
    <property type="match status" value="1"/>
</dbReference>
<feature type="active site" evidence="20">
    <location>
        <position position="170"/>
    </location>
</feature>
<comment type="subcellular location">
    <subcellularLocation>
        <location evidence="3 20">Cytoplasm</location>
    </subcellularLocation>
</comment>
<dbReference type="InterPro" id="IPR016167">
    <property type="entry name" value="FAD-bd_PCMH_sub1"/>
</dbReference>
<dbReference type="SUPFAM" id="SSF56176">
    <property type="entry name" value="FAD-binding/transporter-associated domain-like"/>
    <property type="match status" value="1"/>
</dbReference>
<sequence>MTTTPPAWSLTENASLQHLNTFHVTAHAPRLLQVNDPASLPEVLATIVGNNPLLVLGSGSNVLLATDPEGTVLTFANRDITILEHRADHAIVRAGAGVNWHELVVWSLGEGLSGLENLALIPGTVGAAPIQNIGAYGAQVGDFIQTVEAWDTQEQTWARLDQEACRFGYRDSLFKHEADRYLIIAVEFRLPLLHELRLDYAGIRDELKAMGIDLPAAADVANAVIAIRRRKLPDPDVLGNAGSFFKNPVLPLDQVNVLLQHYPELPVFPGNDEGNRKVSAAWMIEASGWKGQRDGDAGISPNHALVLVNHGSATGAELLALARRVSASVLEKFGVPIEPEPRLVGAQW</sequence>
<dbReference type="GO" id="GO:0071949">
    <property type="term" value="F:FAD binding"/>
    <property type="evidence" value="ECO:0007669"/>
    <property type="project" value="InterPro"/>
</dbReference>
<dbReference type="InterPro" id="IPR016166">
    <property type="entry name" value="FAD-bd_PCMH"/>
</dbReference>
<dbReference type="GO" id="GO:0051301">
    <property type="term" value="P:cell division"/>
    <property type="evidence" value="ECO:0007669"/>
    <property type="project" value="UniProtKB-KW"/>
</dbReference>
<feature type="active site" evidence="20">
    <location>
        <position position="340"/>
    </location>
</feature>
<evidence type="ECO:0000256" key="3">
    <source>
        <dbReference type="ARBA" id="ARBA00004496"/>
    </source>
</evidence>
<dbReference type="GO" id="GO:0009252">
    <property type="term" value="P:peptidoglycan biosynthetic process"/>
    <property type="evidence" value="ECO:0007669"/>
    <property type="project" value="UniProtKB-UniRule"/>
</dbReference>
<evidence type="ECO:0000256" key="7">
    <source>
        <dbReference type="ARBA" id="ARBA00015188"/>
    </source>
</evidence>
<feature type="active site" description="Proton donor" evidence="20">
    <location>
        <position position="243"/>
    </location>
</feature>
<evidence type="ECO:0000256" key="4">
    <source>
        <dbReference type="ARBA" id="ARBA00004752"/>
    </source>
</evidence>
<dbReference type="InterPro" id="IPR011601">
    <property type="entry name" value="MurB_C"/>
</dbReference>
<evidence type="ECO:0000256" key="13">
    <source>
        <dbReference type="ARBA" id="ARBA00022960"/>
    </source>
</evidence>
<proteinExistence type="inferred from homology"/>
<feature type="domain" description="FAD-binding PCMH-type" evidence="21">
    <location>
        <begin position="24"/>
        <end position="193"/>
    </location>
</feature>
<evidence type="ECO:0000259" key="21">
    <source>
        <dbReference type="PROSITE" id="PS51387"/>
    </source>
</evidence>
<dbReference type="GO" id="GO:0008360">
    <property type="term" value="P:regulation of cell shape"/>
    <property type="evidence" value="ECO:0007669"/>
    <property type="project" value="UniProtKB-KW"/>
</dbReference>
<dbReference type="PATRIC" id="fig|405444.3.peg.993"/>
<dbReference type="Gene3D" id="3.30.465.10">
    <property type="match status" value="1"/>
</dbReference>
<dbReference type="InterPro" id="IPR036635">
    <property type="entry name" value="MurB_C_sf"/>
</dbReference>
<protein>
    <recommendedName>
        <fullName evidence="7 20">UDP-N-acetylenolpyruvoylglucosamine reductase</fullName>
        <ecNumber evidence="6 20">1.3.1.98</ecNumber>
    </recommendedName>
    <alternativeName>
        <fullName evidence="18 20">UDP-N-acetylmuramate dehydrogenase</fullName>
    </alternativeName>
</protein>
<keyword evidence="17 20" id="KW-0961">Cell wall biogenesis/degradation</keyword>
<comment type="function">
    <text evidence="2 20">Cell wall formation.</text>
</comment>
<gene>
    <name evidence="20" type="primary">murB</name>
    <name evidence="22" type="ORF">ABB26_09880</name>
</gene>
<dbReference type="GO" id="GO:0071555">
    <property type="term" value="P:cell wall organization"/>
    <property type="evidence" value="ECO:0007669"/>
    <property type="project" value="UniProtKB-KW"/>
</dbReference>
<comment type="catalytic activity">
    <reaction evidence="19 20">
        <text>UDP-N-acetyl-alpha-D-muramate + NADP(+) = UDP-N-acetyl-3-O-(1-carboxyvinyl)-alpha-D-glucosamine + NADPH + H(+)</text>
        <dbReference type="Rhea" id="RHEA:12248"/>
        <dbReference type="ChEBI" id="CHEBI:15378"/>
        <dbReference type="ChEBI" id="CHEBI:57783"/>
        <dbReference type="ChEBI" id="CHEBI:58349"/>
        <dbReference type="ChEBI" id="CHEBI:68483"/>
        <dbReference type="ChEBI" id="CHEBI:70757"/>
        <dbReference type="EC" id="1.3.1.98"/>
    </reaction>
</comment>
<evidence type="ECO:0000256" key="5">
    <source>
        <dbReference type="ARBA" id="ARBA00010485"/>
    </source>
</evidence>
<evidence type="ECO:0000256" key="6">
    <source>
        <dbReference type="ARBA" id="ARBA00012518"/>
    </source>
</evidence>
<dbReference type="PANTHER" id="PTHR21071:SF4">
    <property type="entry name" value="UDP-N-ACETYLENOLPYRUVOYLGLUCOSAMINE REDUCTASE"/>
    <property type="match status" value="1"/>
</dbReference>
<keyword evidence="16 20" id="KW-0131">Cell cycle</keyword>
<evidence type="ECO:0000256" key="14">
    <source>
        <dbReference type="ARBA" id="ARBA00022984"/>
    </source>
</evidence>
<evidence type="ECO:0000256" key="16">
    <source>
        <dbReference type="ARBA" id="ARBA00023306"/>
    </source>
</evidence>
<dbReference type="NCBIfam" id="NF010478">
    <property type="entry name" value="PRK13903.1"/>
    <property type="match status" value="1"/>
</dbReference>
<organism evidence="22 23">
    <name type="scientific">Stenotrophomonas humi</name>
    <dbReference type="NCBI Taxonomy" id="405444"/>
    <lineage>
        <taxon>Bacteria</taxon>
        <taxon>Pseudomonadati</taxon>
        <taxon>Pseudomonadota</taxon>
        <taxon>Gammaproteobacteria</taxon>
        <taxon>Lysobacterales</taxon>
        <taxon>Lysobacteraceae</taxon>
        <taxon>Stenotrophomonas</taxon>
    </lineage>
</organism>
<keyword evidence="15 20" id="KW-0560">Oxidoreductase</keyword>